<dbReference type="GO" id="GO:0015344">
    <property type="term" value="F:siderophore uptake transmembrane transporter activity"/>
    <property type="evidence" value="ECO:0007669"/>
    <property type="project" value="TreeGrafter"/>
</dbReference>
<dbReference type="PROSITE" id="PS52016">
    <property type="entry name" value="TONB_DEPENDENT_REC_3"/>
    <property type="match status" value="1"/>
</dbReference>
<evidence type="ECO:0000256" key="5">
    <source>
        <dbReference type="ARBA" id="ARBA00022496"/>
    </source>
</evidence>
<dbReference type="Pfam" id="PF00593">
    <property type="entry name" value="TonB_dep_Rec_b-barrel"/>
    <property type="match status" value="1"/>
</dbReference>
<protein>
    <submittedName>
        <fullName evidence="20">TonB-dependent receptor</fullName>
    </submittedName>
</protein>
<evidence type="ECO:0000256" key="10">
    <source>
        <dbReference type="ARBA" id="ARBA00023077"/>
    </source>
</evidence>
<evidence type="ECO:0000256" key="3">
    <source>
        <dbReference type="ARBA" id="ARBA00022448"/>
    </source>
</evidence>
<keyword evidence="12 20" id="KW-0675">Receptor</keyword>
<dbReference type="Pfam" id="PF07715">
    <property type="entry name" value="Plug"/>
    <property type="match status" value="1"/>
</dbReference>
<organism evidence="20 21">
    <name type="scientific">Parazoarcus communis SWub3 = DSM 12120</name>
    <dbReference type="NCBI Taxonomy" id="1121029"/>
    <lineage>
        <taxon>Bacteria</taxon>
        <taxon>Pseudomonadati</taxon>
        <taxon>Pseudomonadota</taxon>
        <taxon>Betaproteobacteria</taxon>
        <taxon>Rhodocyclales</taxon>
        <taxon>Zoogloeaceae</taxon>
        <taxon>Parazoarcus</taxon>
    </lineage>
</organism>
<keyword evidence="13 14" id="KW-0998">Cell outer membrane</keyword>
<dbReference type="AlphaFoldDB" id="A0A323UZ83"/>
<proteinExistence type="inferred from homology"/>
<dbReference type="PANTHER" id="PTHR32552">
    <property type="entry name" value="FERRICHROME IRON RECEPTOR-RELATED"/>
    <property type="match status" value="1"/>
</dbReference>
<evidence type="ECO:0000256" key="11">
    <source>
        <dbReference type="ARBA" id="ARBA00023136"/>
    </source>
</evidence>
<feature type="chain" id="PRO_5016311503" evidence="17">
    <location>
        <begin position="29"/>
        <end position="672"/>
    </location>
</feature>
<reference evidence="20 21" key="1">
    <citation type="submission" date="2018-06" db="EMBL/GenBank/DDBJ databases">
        <title>Azoarcus communis strain SWub3 genome.</title>
        <authorList>
            <person name="Zorraquino Salvo V."/>
            <person name="Toubiana D."/>
            <person name="Blumwald E."/>
        </authorList>
    </citation>
    <scope>NUCLEOTIDE SEQUENCE [LARGE SCALE GENOMIC DNA]</scope>
    <source>
        <strain evidence="20 21">SWub3</strain>
    </source>
</reference>
<dbReference type="PANTHER" id="PTHR32552:SF68">
    <property type="entry name" value="FERRICHROME OUTER MEMBRANE TRANSPORTER_PHAGE RECEPTOR"/>
    <property type="match status" value="1"/>
</dbReference>
<evidence type="ECO:0000259" key="19">
    <source>
        <dbReference type="Pfam" id="PF07715"/>
    </source>
</evidence>
<dbReference type="InterPro" id="IPR000531">
    <property type="entry name" value="Beta-barrel_TonB"/>
</dbReference>
<dbReference type="InterPro" id="IPR012910">
    <property type="entry name" value="Plug_dom"/>
</dbReference>
<evidence type="ECO:0000256" key="1">
    <source>
        <dbReference type="ARBA" id="ARBA00004571"/>
    </source>
</evidence>
<dbReference type="EMBL" id="QKOE01000002">
    <property type="protein sequence ID" value="PZA17795.1"/>
    <property type="molecule type" value="Genomic_DNA"/>
</dbReference>
<evidence type="ECO:0000256" key="7">
    <source>
        <dbReference type="ARBA" id="ARBA00022729"/>
    </source>
</evidence>
<dbReference type="GO" id="GO:0009279">
    <property type="term" value="C:cell outer membrane"/>
    <property type="evidence" value="ECO:0007669"/>
    <property type="project" value="UniProtKB-SubCell"/>
</dbReference>
<evidence type="ECO:0000313" key="21">
    <source>
        <dbReference type="Proteomes" id="UP000248259"/>
    </source>
</evidence>
<sequence>MASNRSALRVKSCYAILVASLGLGPAAAHDGREAALASIEVKGQAMAGGSATFTSTRLETDDIRARGVNQVQQLYRQVPGMDIRGLGLTGVADSIVLRGFGGGGHGGDIAFSVDGIPLNEAMSHADGYADLNVIVPLELRTMTVRKGPVSALYGNFNRAGSVELETRKGGEYREVDLATGSFGTVDAQTALGIKLSDTQHLNLAAQRWRSDGFREQSDSWRGTLAGRWSVDLTGGLRIALSARVHKAEADNPGYLNKAQFKADPYAKAAGVQNDGAEKNFATFRTDIHYAINDELKLLGFAYATRQDFSRWFTRPVSGVMRQREESYDRKVEGAGLNLNGHHHNGIPLHWVAGIEGFRESTDYEYYDGLNNRRRVTPAANDRNSRLNSLSMFGEAEAVVHALFKPSVGIRWDRFTGKCSFNGPETDTSPCIRMAPVEHTSPKFGVRSEVARGIELRASWAEGFALPSNFAKYALGAADLDPNVFRQTEIGTRITALPGLVIDLSAYRMKSSDEIRTVSPGVYENFGNTRRTGYELELNWLAHDDLDFRLALGTADSKITRNGNAALVGNRVTGVPRHTATLETNWRPLPGWQGTLTWQSIGRYEVDAANTQHYGGYDVLDLRLAYTPAGNQPYTLYAAIDNLTDREYATAVNTIGYASGAPRTLRVGAQFSF</sequence>
<evidence type="ECO:0000256" key="14">
    <source>
        <dbReference type="PROSITE-ProRule" id="PRU01360"/>
    </source>
</evidence>
<evidence type="ECO:0000259" key="18">
    <source>
        <dbReference type="Pfam" id="PF00593"/>
    </source>
</evidence>
<dbReference type="PROSITE" id="PS01156">
    <property type="entry name" value="TONB_DEPENDENT_REC_2"/>
    <property type="match status" value="1"/>
</dbReference>
<evidence type="ECO:0000256" key="12">
    <source>
        <dbReference type="ARBA" id="ARBA00023170"/>
    </source>
</evidence>
<evidence type="ECO:0000256" key="2">
    <source>
        <dbReference type="ARBA" id="ARBA00009810"/>
    </source>
</evidence>
<feature type="domain" description="TonB-dependent receptor plug" evidence="19">
    <location>
        <begin position="53"/>
        <end position="160"/>
    </location>
</feature>
<evidence type="ECO:0000313" key="20">
    <source>
        <dbReference type="EMBL" id="PZA17795.1"/>
    </source>
</evidence>
<evidence type="ECO:0000256" key="15">
    <source>
        <dbReference type="PROSITE-ProRule" id="PRU10144"/>
    </source>
</evidence>
<comment type="subcellular location">
    <subcellularLocation>
        <location evidence="1 14">Cell outer membrane</location>
        <topology evidence="1 14">Multi-pass membrane protein</topology>
    </subcellularLocation>
</comment>
<evidence type="ECO:0000256" key="8">
    <source>
        <dbReference type="ARBA" id="ARBA00023004"/>
    </source>
</evidence>
<evidence type="ECO:0000256" key="17">
    <source>
        <dbReference type="SAM" id="SignalP"/>
    </source>
</evidence>
<keyword evidence="3 14" id="KW-0813">Transport</keyword>
<dbReference type="OrthoDB" id="99480at2"/>
<feature type="short sequence motif" description="TonB C-terminal box" evidence="15">
    <location>
        <begin position="655"/>
        <end position="672"/>
    </location>
</feature>
<name>A0A323UZ83_9RHOO</name>
<dbReference type="Gene3D" id="2.40.170.20">
    <property type="entry name" value="TonB-dependent receptor, beta-barrel domain"/>
    <property type="match status" value="1"/>
</dbReference>
<feature type="domain" description="TonB-dependent receptor-like beta-barrel" evidence="18">
    <location>
        <begin position="263"/>
        <end position="642"/>
    </location>
</feature>
<dbReference type="InterPro" id="IPR037066">
    <property type="entry name" value="Plug_dom_sf"/>
</dbReference>
<keyword evidence="10 16" id="KW-0798">TonB box</keyword>
<keyword evidence="21" id="KW-1185">Reference proteome</keyword>
<keyword evidence="8" id="KW-0408">Iron</keyword>
<dbReference type="RefSeq" id="WP_110523139.1">
    <property type="nucleotide sequence ID" value="NZ_QKOE01000002.1"/>
</dbReference>
<evidence type="ECO:0000256" key="6">
    <source>
        <dbReference type="ARBA" id="ARBA00022692"/>
    </source>
</evidence>
<gene>
    <name evidence="20" type="ORF">DNK49_04510</name>
</gene>
<accession>A0A323UZ83</accession>
<keyword evidence="7 17" id="KW-0732">Signal</keyword>
<dbReference type="Gene3D" id="2.170.130.10">
    <property type="entry name" value="TonB-dependent receptor, plug domain"/>
    <property type="match status" value="1"/>
</dbReference>
<keyword evidence="5" id="KW-0410">Iron transport</keyword>
<keyword evidence="6 14" id="KW-0812">Transmembrane</keyword>
<comment type="similarity">
    <text evidence="2 14 16">Belongs to the TonB-dependent receptor family.</text>
</comment>
<dbReference type="InterPro" id="IPR010917">
    <property type="entry name" value="TonB_rcpt_CS"/>
</dbReference>
<evidence type="ECO:0000256" key="13">
    <source>
        <dbReference type="ARBA" id="ARBA00023237"/>
    </source>
</evidence>
<dbReference type="InterPro" id="IPR036942">
    <property type="entry name" value="Beta-barrel_TonB_sf"/>
</dbReference>
<evidence type="ECO:0000256" key="9">
    <source>
        <dbReference type="ARBA" id="ARBA00023065"/>
    </source>
</evidence>
<dbReference type="SUPFAM" id="SSF56935">
    <property type="entry name" value="Porins"/>
    <property type="match status" value="1"/>
</dbReference>
<evidence type="ECO:0000256" key="4">
    <source>
        <dbReference type="ARBA" id="ARBA00022452"/>
    </source>
</evidence>
<keyword evidence="11 14" id="KW-0472">Membrane</keyword>
<dbReference type="Proteomes" id="UP000248259">
    <property type="component" value="Unassembled WGS sequence"/>
</dbReference>
<comment type="caution">
    <text evidence="20">The sequence shown here is derived from an EMBL/GenBank/DDBJ whole genome shotgun (WGS) entry which is preliminary data.</text>
</comment>
<keyword evidence="9" id="KW-0406">Ion transport</keyword>
<keyword evidence="4 14" id="KW-1134">Transmembrane beta strand</keyword>
<evidence type="ECO:0000256" key="16">
    <source>
        <dbReference type="RuleBase" id="RU003357"/>
    </source>
</evidence>
<feature type="signal peptide" evidence="17">
    <location>
        <begin position="1"/>
        <end position="28"/>
    </location>
</feature>
<dbReference type="InterPro" id="IPR039426">
    <property type="entry name" value="TonB-dep_rcpt-like"/>
</dbReference>